<sequence length="183" mass="21303">MWYQDLRAVYWWEGLKKHVVDYVSRCLICQQVQREYILTATRFSASLTLSTQEFLATARNRALQPLPILEWKWEHVDMDLVIGMPQTIRGYDSIWVIVDLLTKCVTDMILLLLTRTSLVLRSLQKNTLLFAVSSALSFSGNLDFIVLIDFFFCSSPIFYHVFHESTHVFDCSNLLPCPLLKVF</sequence>
<organism evidence="2 3">
    <name type="scientific">Theobroma cacao</name>
    <name type="common">Cacao</name>
    <name type="synonym">Cocoa</name>
    <dbReference type="NCBI Taxonomy" id="3641"/>
    <lineage>
        <taxon>Eukaryota</taxon>
        <taxon>Viridiplantae</taxon>
        <taxon>Streptophyta</taxon>
        <taxon>Embryophyta</taxon>
        <taxon>Tracheophyta</taxon>
        <taxon>Spermatophyta</taxon>
        <taxon>Magnoliopsida</taxon>
        <taxon>eudicotyledons</taxon>
        <taxon>Gunneridae</taxon>
        <taxon>Pentapetalae</taxon>
        <taxon>rosids</taxon>
        <taxon>malvids</taxon>
        <taxon>Malvales</taxon>
        <taxon>Malvaceae</taxon>
        <taxon>Byttnerioideae</taxon>
        <taxon>Theobroma</taxon>
    </lineage>
</organism>
<dbReference type="Pfam" id="PF17921">
    <property type="entry name" value="Integrase_H2C2"/>
    <property type="match status" value="1"/>
</dbReference>
<dbReference type="Proteomes" id="UP000026915">
    <property type="component" value="Chromosome 2"/>
</dbReference>
<dbReference type="PANTHER" id="PTHR45835">
    <property type="entry name" value="YALI0A06105P"/>
    <property type="match status" value="1"/>
</dbReference>
<feature type="domain" description="Integrase zinc-binding" evidence="1">
    <location>
        <begin position="3"/>
        <end position="33"/>
    </location>
</feature>
<dbReference type="InParanoid" id="A0A061EC90"/>
<reference evidence="2 3" key="1">
    <citation type="journal article" date="2013" name="Genome Biol.">
        <title>The genome sequence of the most widely cultivated cacao type and its use to identify candidate genes regulating pod color.</title>
        <authorList>
            <person name="Motamayor J.C."/>
            <person name="Mockaitis K."/>
            <person name="Schmutz J."/>
            <person name="Haiminen N."/>
            <person name="Iii D.L."/>
            <person name="Cornejo O."/>
            <person name="Findley S.D."/>
            <person name="Zheng P."/>
            <person name="Utro F."/>
            <person name="Royaert S."/>
            <person name="Saski C."/>
            <person name="Jenkins J."/>
            <person name="Podicheti R."/>
            <person name="Zhao M."/>
            <person name="Scheffler B.E."/>
            <person name="Stack J.C."/>
            <person name="Feltus F.A."/>
            <person name="Mustiga G.M."/>
            <person name="Amores F."/>
            <person name="Phillips W."/>
            <person name="Marelli J.P."/>
            <person name="May G.D."/>
            <person name="Shapiro H."/>
            <person name="Ma J."/>
            <person name="Bustamante C.D."/>
            <person name="Schnell R.J."/>
            <person name="Main D."/>
            <person name="Gilbert D."/>
            <person name="Parida L."/>
            <person name="Kuhn D.N."/>
        </authorList>
    </citation>
    <scope>NUCLEOTIDE SEQUENCE [LARGE SCALE GENOMIC DNA]</scope>
    <source>
        <strain evidence="3">cv. Matina 1-6</strain>
    </source>
</reference>
<name>A0A061EC90_THECC</name>
<dbReference type="AlphaFoldDB" id="A0A061EC90"/>
<keyword evidence="3" id="KW-1185">Reference proteome</keyword>
<dbReference type="InterPro" id="IPR041588">
    <property type="entry name" value="Integrase_H2C2"/>
</dbReference>
<dbReference type="PANTHER" id="PTHR45835:SF99">
    <property type="entry name" value="CHROMO DOMAIN-CONTAINING PROTEIN-RELATED"/>
    <property type="match status" value="1"/>
</dbReference>
<evidence type="ECO:0000259" key="1">
    <source>
        <dbReference type="Pfam" id="PF17921"/>
    </source>
</evidence>
<dbReference type="HOGENOM" id="CLU_1477627_0_0_1"/>
<protein>
    <submittedName>
        <fullName evidence="2">Retrotransposon, Ty3-gypsy subclass-like protein</fullName>
    </submittedName>
</protein>
<dbReference type="eggNOG" id="KOG0017">
    <property type="taxonomic scope" value="Eukaryota"/>
</dbReference>
<gene>
    <name evidence="2" type="ORF">TCM_008898</name>
</gene>
<dbReference type="EMBL" id="CM001880">
    <property type="protein sequence ID" value="EOX99903.1"/>
    <property type="molecule type" value="Genomic_DNA"/>
</dbReference>
<dbReference type="Gramene" id="EOX99903">
    <property type="protein sequence ID" value="EOX99903"/>
    <property type="gene ID" value="TCM_008898"/>
</dbReference>
<evidence type="ECO:0000313" key="2">
    <source>
        <dbReference type="EMBL" id="EOX99903.1"/>
    </source>
</evidence>
<dbReference type="Gene3D" id="1.10.340.70">
    <property type="match status" value="1"/>
</dbReference>
<accession>A0A061EC90</accession>
<proteinExistence type="predicted"/>
<evidence type="ECO:0000313" key="3">
    <source>
        <dbReference type="Proteomes" id="UP000026915"/>
    </source>
</evidence>